<dbReference type="InterPro" id="IPR028974">
    <property type="entry name" value="TSP_type-3_rpt"/>
</dbReference>
<evidence type="ECO:0000256" key="3">
    <source>
        <dbReference type="ARBA" id="ARBA00022729"/>
    </source>
</evidence>
<evidence type="ECO:0000256" key="9">
    <source>
        <dbReference type="ARBA" id="ARBA00023288"/>
    </source>
</evidence>
<dbReference type="Proteomes" id="UP000440224">
    <property type="component" value="Unassembled WGS sequence"/>
</dbReference>
<evidence type="ECO:0000256" key="1">
    <source>
        <dbReference type="ARBA" id="ARBA00004459"/>
    </source>
</evidence>
<comment type="caution">
    <text evidence="11">The sequence shown here is derived from an EMBL/GenBank/DDBJ whole genome shotgun (WGS) entry which is preliminary data.</text>
</comment>
<gene>
    <name evidence="11" type="ORF">GF068_17430</name>
</gene>
<proteinExistence type="predicted"/>
<accession>A0A6N7PPX4</accession>
<comment type="subcellular location">
    <subcellularLocation>
        <location evidence="1">Cell outer membrane</location>
        <topology evidence="1">Lipid-anchor</topology>
    </subcellularLocation>
</comment>
<dbReference type="SUPFAM" id="SSF50370">
    <property type="entry name" value="Ricin B-like lectins"/>
    <property type="match status" value="1"/>
</dbReference>
<evidence type="ECO:0000313" key="12">
    <source>
        <dbReference type="Proteomes" id="UP000440224"/>
    </source>
</evidence>
<dbReference type="InterPro" id="IPR035992">
    <property type="entry name" value="Ricin_B-like_lectins"/>
</dbReference>
<dbReference type="CDD" id="cd23415">
    <property type="entry name" value="beta-trefoil_Ricin_AH"/>
    <property type="match status" value="1"/>
</dbReference>
<evidence type="ECO:0000256" key="8">
    <source>
        <dbReference type="ARBA" id="ARBA00023237"/>
    </source>
</evidence>
<dbReference type="AlphaFoldDB" id="A0A6N7PPX4"/>
<keyword evidence="9" id="KW-0449">Lipoprotein</keyword>
<evidence type="ECO:0000256" key="10">
    <source>
        <dbReference type="SAM" id="MobiDB-lite"/>
    </source>
</evidence>
<dbReference type="OrthoDB" id="5481694at2"/>
<dbReference type="PROSITE" id="PS50231">
    <property type="entry name" value="RICIN_B_LECTIN"/>
    <property type="match status" value="1"/>
</dbReference>
<keyword evidence="6" id="KW-0472">Membrane</keyword>
<dbReference type="GO" id="GO:0009279">
    <property type="term" value="C:cell outer membrane"/>
    <property type="evidence" value="ECO:0007669"/>
    <property type="project" value="UniProtKB-SubCell"/>
</dbReference>
<dbReference type="Pfam" id="PF03498">
    <property type="entry name" value="CDtoxinA"/>
    <property type="match status" value="1"/>
</dbReference>
<feature type="region of interest" description="Disordered" evidence="10">
    <location>
        <begin position="296"/>
        <end position="328"/>
    </location>
</feature>
<evidence type="ECO:0000256" key="4">
    <source>
        <dbReference type="ARBA" id="ARBA00022734"/>
    </source>
</evidence>
<dbReference type="GO" id="GO:0005509">
    <property type="term" value="F:calcium ion binding"/>
    <property type="evidence" value="ECO:0007669"/>
    <property type="project" value="InterPro"/>
</dbReference>
<dbReference type="GO" id="GO:0090729">
    <property type="term" value="F:toxin activity"/>
    <property type="evidence" value="ECO:0007669"/>
    <property type="project" value="UniProtKB-KW"/>
</dbReference>
<feature type="compositionally biased region" description="Acidic residues" evidence="10">
    <location>
        <begin position="299"/>
        <end position="309"/>
    </location>
</feature>
<keyword evidence="4" id="KW-0430">Lectin</keyword>
<keyword evidence="8" id="KW-0998">Cell outer membrane</keyword>
<dbReference type="InterPro" id="IPR003558">
    <property type="entry name" value="CDtoxinA/C"/>
</dbReference>
<dbReference type="GO" id="GO:0030246">
    <property type="term" value="F:carbohydrate binding"/>
    <property type="evidence" value="ECO:0007669"/>
    <property type="project" value="UniProtKB-KW"/>
</dbReference>
<dbReference type="PROSITE" id="PS51257">
    <property type="entry name" value="PROKAR_LIPOPROTEIN"/>
    <property type="match status" value="1"/>
</dbReference>
<dbReference type="SUPFAM" id="SSF103647">
    <property type="entry name" value="TSP type-3 repeat"/>
    <property type="match status" value="1"/>
</dbReference>
<name>A0A6N7PPX4_9BACT</name>
<sequence length="484" mass="51854">MRRPFTSLFLAFVALSCGGTPLETPVPHFDPPSATTLPEVNSLVKVINLDEEPVICFTTDGTPAEWNGGNCVNRLDATRQIAVPNCGFNVIRIAWSKGTDEANYKVESESCKASCDPVVPWSNGDLARAFAIWQDETKCLLNGCQNPSGTGDWLEQCDSGQVHWDVSLSGVRAISTFTYDACAHAVTIDVEEGGMTVPRTLNLVATGKLVQDTDFSGNGNEGGTVTVTGDFTGSVTSRIVLGDKKRSGGSFDAACTADPFEGKECAPAGSKIAFDFPEWSCHGDICPVASEGSCQAADADGDAIPDDQDNCPKQANTEQSDTDHDGIGDACDDKSDFVIIRFKTGNRCLILGDGKAESTSTCEPTDPRQQWEMFPDGDAFGFRNLSNGQCLSQSGILAGPWTVITAPCDGSDEQRWKLEKYEQGGFDQNFPIRLHNVADNFCAYTDFTGEVYGTASNCGLAGTESNRKVGLYYGGAFDTLPYHP</sequence>
<keyword evidence="5" id="KW-0843">Virulence</keyword>
<reference evidence="11 12" key="1">
    <citation type="submission" date="2019-10" db="EMBL/GenBank/DDBJ databases">
        <title>A soil myxobacterium in the family Polyangiaceae.</title>
        <authorList>
            <person name="Li Y."/>
            <person name="Wang J."/>
        </authorList>
    </citation>
    <scope>NUCLEOTIDE SEQUENCE [LARGE SCALE GENOMIC DNA]</scope>
    <source>
        <strain evidence="11 12">DSM 14734</strain>
    </source>
</reference>
<evidence type="ECO:0000256" key="7">
    <source>
        <dbReference type="ARBA" id="ARBA00023139"/>
    </source>
</evidence>
<protein>
    <submittedName>
        <fullName evidence="11">Uncharacterized protein</fullName>
    </submittedName>
</protein>
<evidence type="ECO:0000313" key="11">
    <source>
        <dbReference type="EMBL" id="MRG93677.1"/>
    </source>
</evidence>
<evidence type="ECO:0000256" key="6">
    <source>
        <dbReference type="ARBA" id="ARBA00023136"/>
    </source>
</evidence>
<dbReference type="InterPro" id="IPR003367">
    <property type="entry name" value="Thrombospondin_3-like_rpt"/>
</dbReference>
<keyword evidence="2" id="KW-0800">Toxin</keyword>
<evidence type="ECO:0000256" key="5">
    <source>
        <dbReference type="ARBA" id="ARBA00023026"/>
    </source>
</evidence>
<dbReference type="GO" id="GO:0007155">
    <property type="term" value="P:cell adhesion"/>
    <property type="evidence" value="ECO:0007669"/>
    <property type="project" value="InterPro"/>
</dbReference>
<dbReference type="Gene3D" id="2.80.10.50">
    <property type="match status" value="1"/>
</dbReference>
<keyword evidence="3" id="KW-0732">Signal</keyword>
<dbReference type="Pfam" id="PF02412">
    <property type="entry name" value="TSP_3"/>
    <property type="match status" value="1"/>
</dbReference>
<dbReference type="EMBL" id="WJIE01000005">
    <property type="protein sequence ID" value="MRG93677.1"/>
    <property type="molecule type" value="Genomic_DNA"/>
</dbReference>
<keyword evidence="12" id="KW-1185">Reference proteome</keyword>
<evidence type="ECO:0000256" key="2">
    <source>
        <dbReference type="ARBA" id="ARBA00022656"/>
    </source>
</evidence>
<organism evidence="11 12">
    <name type="scientific">Polyangium spumosum</name>
    <dbReference type="NCBI Taxonomy" id="889282"/>
    <lineage>
        <taxon>Bacteria</taxon>
        <taxon>Pseudomonadati</taxon>
        <taxon>Myxococcota</taxon>
        <taxon>Polyangia</taxon>
        <taxon>Polyangiales</taxon>
        <taxon>Polyangiaceae</taxon>
        <taxon>Polyangium</taxon>
    </lineage>
</organism>
<keyword evidence="7" id="KW-0564">Palmitate</keyword>